<evidence type="ECO:0000256" key="1">
    <source>
        <dbReference type="SAM" id="Phobius"/>
    </source>
</evidence>
<reference evidence="2" key="1">
    <citation type="submission" date="2021-01" db="EMBL/GenBank/DDBJ databases">
        <title>Whole genome shotgun sequence of Virgisporangium ochraceum NBRC 16418.</title>
        <authorList>
            <person name="Komaki H."/>
            <person name="Tamura T."/>
        </authorList>
    </citation>
    <scope>NUCLEOTIDE SEQUENCE</scope>
    <source>
        <strain evidence="2">NBRC 16418</strain>
    </source>
</reference>
<evidence type="ECO:0008006" key="4">
    <source>
        <dbReference type="Google" id="ProtNLM"/>
    </source>
</evidence>
<comment type="caution">
    <text evidence="2">The sequence shown here is derived from an EMBL/GenBank/DDBJ whole genome shotgun (WGS) entry which is preliminary data.</text>
</comment>
<keyword evidence="1" id="KW-0812">Transmembrane</keyword>
<feature type="transmembrane region" description="Helical" evidence="1">
    <location>
        <begin position="27"/>
        <end position="52"/>
    </location>
</feature>
<proteinExistence type="predicted"/>
<protein>
    <recommendedName>
        <fullName evidence="4">DUF4190 domain-containing protein</fullName>
    </recommendedName>
</protein>
<gene>
    <name evidence="2" type="ORF">Voc01_001960</name>
</gene>
<evidence type="ECO:0000313" key="2">
    <source>
        <dbReference type="EMBL" id="GIJ65279.1"/>
    </source>
</evidence>
<dbReference type="EMBL" id="BOPH01000001">
    <property type="protein sequence ID" value="GIJ65279.1"/>
    <property type="molecule type" value="Genomic_DNA"/>
</dbReference>
<keyword evidence="1" id="KW-1133">Transmembrane helix</keyword>
<sequence length="88" mass="9114">MSYPPQQPPYGGQPYGQPAASNDKTQLFGILGIVLGLICCGPAGIVLGILSMNEAKKVGKPNTLGIIAIVCGALNIILGIVYQFAIRS</sequence>
<dbReference type="AlphaFoldDB" id="A0A8J3ZK12"/>
<keyword evidence="3" id="KW-1185">Reference proteome</keyword>
<dbReference type="Proteomes" id="UP000635606">
    <property type="component" value="Unassembled WGS sequence"/>
</dbReference>
<dbReference type="RefSeq" id="WP_239159840.1">
    <property type="nucleotide sequence ID" value="NZ_BOPH01000001.1"/>
</dbReference>
<name>A0A8J3ZK12_9ACTN</name>
<organism evidence="2 3">
    <name type="scientific">Virgisporangium ochraceum</name>
    <dbReference type="NCBI Taxonomy" id="65505"/>
    <lineage>
        <taxon>Bacteria</taxon>
        <taxon>Bacillati</taxon>
        <taxon>Actinomycetota</taxon>
        <taxon>Actinomycetes</taxon>
        <taxon>Micromonosporales</taxon>
        <taxon>Micromonosporaceae</taxon>
        <taxon>Virgisporangium</taxon>
    </lineage>
</organism>
<evidence type="ECO:0000313" key="3">
    <source>
        <dbReference type="Proteomes" id="UP000635606"/>
    </source>
</evidence>
<accession>A0A8J3ZK12</accession>
<keyword evidence="1" id="KW-0472">Membrane</keyword>
<feature type="transmembrane region" description="Helical" evidence="1">
    <location>
        <begin position="64"/>
        <end position="85"/>
    </location>
</feature>